<dbReference type="RefSeq" id="WP_230842787.1">
    <property type="nucleotide sequence ID" value="NZ_CP063845.1"/>
</dbReference>
<organism evidence="2 3">
    <name type="scientific">Gloeobacter morelensis MG652769</name>
    <dbReference type="NCBI Taxonomy" id="2781736"/>
    <lineage>
        <taxon>Bacteria</taxon>
        <taxon>Bacillati</taxon>
        <taxon>Cyanobacteriota</taxon>
        <taxon>Cyanophyceae</taxon>
        <taxon>Gloeobacterales</taxon>
        <taxon>Gloeobacteraceae</taxon>
        <taxon>Gloeobacter</taxon>
        <taxon>Gloeobacter morelensis</taxon>
    </lineage>
</organism>
<feature type="domain" description="Tail specific protease" evidence="1">
    <location>
        <begin position="112"/>
        <end position="305"/>
    </location>
</feature>
<gene>
    <name evidence="2" type="ORF">ISF26_04745</name>
</gene>
<accession>A0ABY3PPC1</accession>
<sequence>MARQCWNRRTGWWWGLCLWATGMPVFAQGEPQLPAATEPPRIAASRYQAGADLQTVVALLQQQALDEGGRTASLSSERSYRELVVAQETEGKGRDPKLVEYEVIAKVLGKYGGKGDALLTPEQLQRERQRDRASVSVTPVGEGIAQVRVASLGFGSASQVSQALHQADHSRGVILDLRGASGEDAQSVADTARLFFPIGASPLVQTVGARDSVRRWDSKVRAVAVDLPVVVLIDKKTRAGAEALAAQLGRTGRAQVLGTRTAGADLFSESFALPSGAAVRLVTGRWRTGDGRGLAEGVEPTEPSGTDPLPRAVELLASQPGQPLKPNVFPARGEIGDKTLGFNAGTGDLGLAGAVEYFRGGESNAMRPSDELKIWFVPDYIVLNYKPSSSLLNFFADRIYSTAANTVTDKGIRIGSGYNDILEAYGNPGTGGYNELFPFPERSRANRPDRYYVNYDAIGVSFGLETGTNVVREIGIYKPGS</sequence>
<evidence type="ECO:0000313" key="3">
    <source>
        <dbReference type="Proteomes" id="UP001054846"/>
    </source>
</evidence>
<dbReference type="SMART" id="SM00245">
    <property type="entry name" value="TSPc"/>
    <property type="match status" value="1"/>
</dbReference>
<dbReference type="PANTHER" id="PTHR32060:SF30">
    <property type="entry name" value="CARBOXY-TERMINAL PROCESSING PROTEASE CTPA"/>
    <property type="match status" value="1"/>
</dbReference>
<dbReference type="EMBL" id="CP063845">
    <property type="protein sequence ID" value="UFP95558.1"/>
    <property type="molecule type" value="Genomic_DNA"/>
</dbReference>
<dbReference type="Pfam" id="PF03572">
    <property type="entry name" value="Peptidase_S41"/>
    <property type="match status" value="1"/>
</dbReference>
<dbReference type="Gene3D" id="3.90.226.10">
    <property type="entry name" value="2-enoyl-CoA Hydratase, Chain A, domain 1"/>
    <property type="match status" value="1"/>
</dbReference>
<keyword evidence="3" id="KW-1185">Reference proteome</keyword>
<dbReference type="SUPFAM" id="SSF52096">
    <property type="entry name" value="ClpP/crotonase"/>
    <property type="match status" value="1"/>
</dbReference>
<name>A0ABY3PPC1_9CYAN</name>
<dbReference type="InterPro" id="IPR005151">
    <property type="entry name" value="Tail-specific_protease"/>
</dbReference>
<evidence type="ECO:0000259" key="1">
    <source>
        <dbReference type="SMART" id="SM00245"/>
    </source>
</evidence>
<dbReference type="Gene3D" id="3.30.750.44">
    <property type="match status" value="1"/>
</dbReference>
<proteinExistence type="predicted"/>
<reference evidence="2 3" key="1">
    <citation type="journal article" date="2021" name="Genome Biol. Evol.">
        <title>Complete Genome Sequencing of a Novel Gloeobacter Species from a Waterfall Cave in Mexico.</title>
        <authorList>
            <person name="Saw J.H."/>
            <person name="Cardona T."/>
            <person name="Montejano G."/>
        </authorList>
    </citation>
    <scope>NUCLEOTIDE SEQUENCE [LARGE SCALE GENOMIC DNA]</scope>
    <source>
        <strain evidence="2">MG652769</strain>
    </source>
</reference>
<dbReference type="PANTHER" id="PTHR32060">
    <property type="entry name" value="TAIL-SPECIFIC PROTEASE"/>
    <property type="match status" value="1"/>
</dbReference>
<dbReference type="InterPro" id="IPR029045">
    <property type="entry name" value="ClpP/crotonase-like_dom_sf"/>
</dbReference>
<dbReference type="Proteomes" id="UP001054846">
    <property type="component" value="Chromosome"/>
</dbReference>
<evidence type="ECO:0000313" key="2">
    <source>
        <dbReference type="EMBL" id="UFP95558.1"/>
    </source>
</evidence>
<dbReference type="CDD" id="cd06567">
    <property type="entry name" value="Peptidase_S41"/>
    <property type="match status" value="1"/>
</dbReference>
<protein>
    <submittedName>
        <fullName evidence="2">S41 family peptidase</fullName>
    </submittedName>
</protein>